<name>A0A8J7CNK9_9BACT</name>
<dbReference type="Gene3D" id="1.20.5.340">
    <property type="match status" value="1"/>
</dbReference>
<evidence type="ECO:0008006" key="4">
    <source>
        <dbReference type="Google" id="ProtNLM"/>
    </source>
</evidence>
<dbReference type="Proteomes" id="UP000598633">
    <property type="component" value="Unassembled WGS sequence"/>
</dbReference>
<evidence type="ECO:0000256" key="1">
    <source>
        <dbReference type="SAM" id="Coils"/>
    </source>
</evidence>
<evidence type="ECO:0000313" key="2">
    <source>
        <dbReference type="EMBL" id="MBD3870843.1"/>
    </source>
</evidence>
<dbReference type="AlphaFoldDB" id="A0A8J7CNK9"/>
<comment type="caution">
    <text evidence="2">The sequence shown here is derived from an EMBL/GenBank/DDBJ whole genome shotgun (WGS) entry which is preliminary data.</text>
</comment>
<reference evidence="2 3" key="1">
    <citation type="submission" date="2020-08" db="EMBL/GenBank/DDBJ databases">
        <title>Acidobacteriota in marine sediments use diverse sulfur dissimilation pathways.</title>
        <authorList>
            <person name="Wasmund K."/>
        </authorList>
    </citation>
    <scope>NUCLEOTIDE SEQUENCE [LARGE SCALE GENOMIC DNA]</scope>
    <source>
        <strain evidence="2">MAG AM3-A</strain>
    </source>
</reference>
<keyword evidence="1" id="KW-0175">Coiled coil</keyword>
<accession>A0A8J7CNK9</accession>
<proteinExistence type="predicted"/>
<sequence>MAMDAVLKELESRIEELVKAYQGAKTAESKLAAKIEKLEAQLRSDSELGERVAELEKQRDDLGKRLTKVLSLIDGTLAKEG</sequence>
<dbReference type="EMBL" id="JACXWA010000096">
    <property type="protein sequence ID" value="MBD3870843.1"/>
    <property type="molecule type" value="Genomic_DNA"/>
</dbReference>
<organism evidence="2 3">
    <name type="scientific">Candidatus Sulfomarinibacter kjeldsenii</name>
    <dbReference type="NCBI Taxonomy" id="2885994"/>
    <lineage>
        <taxon>Bacteria</taxon>
        <taxon>Pseudomonadati</taxon>
        <taxon>Acidobacteriota</taxon>
        <taxon>Thermoanaerobaculia</taxon>
        <taxon>Thermoanaerobaculales</taxon>
        <taxon>Candidatus Sulfomarinibacteraceae</taxon>
        <taxon>Candidatus Sulfomarinibacter</taxon>
    </lineage>
</organism>
<protein>
    <recommendedName>
        <fullName evidence="4">Cell division protein ZapB</fullName>
    </recommendedName>
</protein>
<gene>
    <name evidence="2" type="ORF">IFJ97_05725</name>
</gene>
<feature type="coiled-coil region" evidence="1">
    <location>
        <begin position="7"/>
        <end position="41"/>
    </location>
</feature>
<evidence type="ECO:0000313" key="3">
    <source>
        <dbReference type="Proteomes" id="UP000598633"/>
    </source>
</evidence>